<accession>A0A087TNC7</accession>
<keyword evidence="4 5" id="KW-0238">DNA-binding</keyword>
<evidence type="ECO:0000259" key="6">
    <source>
        <dbReference type="PROSITE" id="PS50950"/>
    </source>
</evidence>
<dbReference type="SUPFAM" id="SSF57716">
    <property type="entry name" value="Glucocorticoid receptor-like (DNA-binding domain)"/>
    <property type="match status" value="1"/>
</dbReference>
<evidence type="ECO:0000256" key="4">
    <source>
        <dbReference type="ARBA" id="ARBA00023125"/>
    </source>
</evidence>
<feature type="domain" description="THAP-type" evidence="6">
    <location>
        <begin position="1"/>
        <end position="43"/>
    </location>
</feature>
<name>A0A087TNC7_STEMI</name>
<evidence type="ECO:0000313" key="8">
    <source>
        <dbReference type="Proteomes" id="UP000054359"/>
    </source>
</evidence>
<keyword evidence="3" id="KW-0862">Zinc</keyword>
<evidence type="ECO:0000256" key="2">
    <source>
        <dbReference type="ARBA" id="ARBA00022771"/>
    </source>
</evidence>
<evidence type="ECO:0000256" key="1">
    <source>
        <dbReference type="ARBA" id="ARBA00022723"/>
    </source>
</evidence>
<keyword evidence="8" id="KW-1185">Reference proteome</keyword>
<organism evidence="7 8">
    <name type="scientific">Stegodyphus mimosarum</name>
    <name type="common">African social velvet spider</name>
    <dbReference type="NCBI Taxonomy" id="407821"/>
    <lineage>
        <taxon>Eukaryota</taxon>
        <taxon>Metazoa</taxon>
        <taxon>Ecdysozoa</taxon>
        <taxon>Arthropoda</taxon>
        <taxon>Chelicerata</taxon>
        <taxon>Arachnida</taxon>
        <taxon>Araneae</taxon>
        <taxon>Araneomorphae</taxon>
        <taxon>Entelegynae</taxon>
        <taxon>Eresoidea</taxon>
        <taxon>Eresidae</taxon>
        <taxon>Stegodyphus</taxon>
    </lineage>
</organism>
<evidence type="ECO:0000313" key="7">
    <source>
        <dbReference type="EMBL" id="KFM66616.1"/>
    </source>
</evidence>
<dbReference type="AlphaFoldDB" id="A0A087TNC7"/>
<dbReference type="InterPro" id="IPR006612">
    <property type="entry name" value="THAP_Znf"/>
</dbReference>
<proteinExistence type="predicted"/>
<sequence>MGRPDWVPTKWSCVCSTHFHESDLDKTSLSRVRIKEGAVPTVCRALSSPLEQQMMEKTKRDTSVHSKHYNFIGRTEKICRKCGFATFCLRVLYKHKYKCQGKLLGPSVICCYCKKKFSFYSLLWK</sequence>
<dbReference type="EMBL" id="KK116032">
    <property type="protein sequence ID" value="KFM66616.1"/>
    <property type="molecule type" value="Genomic_DNA"/>
</dbReference>
<dbReference type="PROSITE" id="PS50950">
    <property type="entry name" value="ZF_THAP"/>
    <property type="match status" value="1"/>
</dbReference>
<dbReference type="GO" id="GO:0008270">
    <property type="term" value="F:zinc ion binding"/>
    <property type="evidence" value="ECO:0007669"/>
    <property type="project" value="UniProtKB-KW"/>
</dbReference>
<reference evidence="7 8" key="1">
    <citation type="submission" date="2013-11" db="EMBL/GenBank/DDBJ databases">
        <title>Genome sequencing of Stegodyphus mimosarum.</title>
        <authorList>
            <person name="Bechsgaard J."/>
        </authorList>
    </citation>
    <scope>NUCLEOTIDE SEQUENCE [LARGE SCALE GENOMIC DNA]</scope>
</reference>
<protein>
    <recommendedName>
        <fullName evidence="6">THAP-type domain-containing protein</fullName>
    </recommendedName>
</protein>
<feature type="non-terminal residue" evidence="7">
    <location>
        <position position="125"/>
    </location>
</feature>
<gene>
    <name evidence="7" type="ORF">X975_22364</name>
</gene>
<dbReference type="Proteomes" id="UP000054359">
    <property type="component" value="Unassembled WGS sequence"/>
</dbReference>
<evidence type="ECO:0000256" key="3">
    <source>
        <dbReference type="ARBA" id="ARBA00022833"/>
    </source>
</evidence>
<keyword evidence="1" id="KW-0479">Metal-binding</keyword>
<dbReference type="GO" id="GO:0003677">
    <property type="term" value="F:DNA binding"/>
    <property type="evidence" value="ECO:0007669"/>
    <property type="project" value="UniProtKB-UniRule"/>
</dbReference>
<keyword evidence="2 5" id="KW-0863">Zinc-finger</keyword>
<evidence type="ECO:0000256" key="5">
    <source>
        <dbReference type="PROSITE-ProRule" id="PRU00309"/>
    </source>
</evidence>
<dbReference type="OrthoDB" id="7312725at2759"/>
<dbReference type="Pfam" id="PF05485">
    <property type="entry name" value="THAP"/>
    <property type="match status" value="1"/>
</dbReference>